<accession>A0ABW4ZXZ4</accession>
<name>A0ABW4ZXZ4_9BACL</name>
<organism evidence="1 2">
    <name type="scientific">Tumebacillus lipolyticus</name>
    <dbReference type="NCBI Taxonomy" id="1280370"/>
    <lineage>
        <taxon>Bacteria</taxon>
        <taxon>Bacillati</taxon>
        <taxon>Bacillota</taxon>
        <taxon>Bacilli</taxon>
        <taxon>Bacillales</taxon>
        <taxon>Alicyclobacillaceae</taxon>
        <taxon>Tumebacillus</taxon>
    </lineage>
</organism>
<dbReference type="EMBL" id="JBHUIO010000005">
    <property type="protein sequence ID" value="MFD2170598.1"/>
    <property type="molecule type" value="Genomic_DNA"/>
</dbReference>
<gene>
    <name evidence="1" type="ORF">ACFSOY_11355</name>
</gene>
<comment type="caution">
    <text evidence="1">The sequence shown here is derived from an EMBL/GenBank/DDBJ whole genome shotgun (WGS) entry which is preliminary data.</text>
</comment>
<sequence length="401" mass="45712">MATSMIGLSLQPAPAHVQDDIPRQLLALRNLKLLGMLGQALQQQGAQWLNEAVEAIKALDAAKRDHLLLHPSVFVWCEAVRTAEPSGSEWSRLLAEGYRDIVLPLWLQNGFVASEGQVALSQNRVGQTYLVRRWVDLPLDVLDDLMTAQLSTDSITLVGAKGNVELERQVLLDSFDEFQEGIALSTDIELRYDVDSPWLDRYIPFLSSKELGMDRDVKVAQDPADEVVANMRRGAELVKEFWPEMYAELRGYVRRLVLVERPAPISFSDFRAHGTTLYAHNPHTPLLWAEWIVHESSHLRLNAMMSGRPHMLNDMSERYSSPWRQELRPLFGIYHGCFVHVRVMELYKQLLANSNLYREELLAELAVKQEQLVKGLAMMREHGKLTPDGEELMSLMESYIQ</sequence>
<evidence type="ECO:0000313" key="2">
    <source>
        <dbReference type="Proteomes" id="UP001597343"/>
    </source>
</evidence>
<reference evidence="2" key="1">
    <citation type="journal article" date="2019" name="Int. J. Syst. Evol. Microbiol.">
        <title>The Global Catalogue of Microorganisms (GCM) 10K type strain sequencing project: providing services to taxonomists for standard genome sequencing and annotation.</title>
        <authorList>
            <consortium name="The Broad Institute Genomics Platform"/>
            <consortium name="The Broad Institute Genome Sequencing Center for Infectious Disease"/>
            <person name="Wu L."/>
            <person name="Ma J."/>
        </authorList>
    </citation>
    <scope>NUCLEOTIDE SEQUENCE [LARGE SCALE GENOMIC DNA]</scope>
    <source>
        <strain evidence="2">CGMCC 1.13574</strain>
    </source>
</reference>
<dbReference type="RefSeq" id="WP_386046659.1">
    <property type="nucleotide sequence ID" value="NZ_JBHUIO010000005.1"/>
</dbReference>
<dbReference type="NCBIfam" id="TIGR04267">
    <property type="entry name" value="mod_HExxH"/>
    <property type="match status" value="1"/>
</dbReference>
<dbReference type="Proteomes" id="UP001597343">
    <property type="component" value="Unassembled WGS sequence"/>
</dbReference>
<dbReference type="InterPro" id="IPR026337">
    <property type="entry name" value="AKG_HExxH"/>
</dbReference>
<proteinExistence type="predicted"/>
<evidence type="ECO:0000313" key="1">
    <source>
        <dbReference type="EMBL" id="MFD2170598.1"/>
    </source>
</evidence>
<keyword evidence="2" id="KW-1185">Reference proteome</keyword>
<protein>
    <submittedName>
        <fullName evidence="1">HEXXH motif-containing putative peptide modification protein</fullName>
    </submittedName>
</protein>